<organism evidence="7 8">
    <name type="scientific">Malassezia vespertilionis</name>
    <dbReference type="NCBI Taxonomy" id="2020962"/>
    <lineage>
        <taxon>Eukaryota</taxon>
        <taxon>Fungi</taxon>
        <taxon>Dikarya</taxon>
        <taxon>Basidiomycota</taxon>
        <taxon>Ustilaginomycotina</taxon>
        <taxon>Malasseziomycetes</taxon>
        <taxon>Malasseziales</taxon>
        <taxon>Malasseziaceae</taxon>
        <taxon>Malassezia</taxon>
    </lineage>
</organism>
<dbReference type="InterPro" id="IPR013332">
    <property type="entry name" value="KPR_N"/>
</dbReference>
<dbReference type="InterPro" id="IPR013328">
    <property type="entry name" value="6PGD_dom2"/>
</dbReference>
<evidence type="ECO:0000259" key="6">
    <source>
        <dbReference type="Pfam" id="PF08546"/>
    </source>
</evidence>
<dbReference type="STRING" id="2020962.A0A2N1J7R1"/>
<keyword evidence="3 4" id="KW-0560">Oxidoreductase</keyword>
<dbReference type="FunFam" id="1.10.1040.10:FF:000017">
    <property type="entry name" value="2-dehydropantoate 2-reductase"/>
    <property type="match status" value="1"/>
</dbReference>
<proteinExistence type="inferred from homology"/>
<dbReference type="GO" id="GO:0008677">
    <property type="term" value="F:2-dehydropantoate 2-reductase activity"/>
    <property type="evidence" value="ECO:0007669"/>
    <property type="project" value="UniProtKB-EC"/>
</dbReference>
<feature type="domain" description="Ketopantoate reductase N-terminal" evidence="5">
    <location>
        <begin position="3"/>
        <end position="153"/>
    </location>
</feature>
<protein>
    <recommendedName>
        <fullName evidence="4">2-dehydropantoate 2-reductase</fullName>
        <ecNumber evidence="4">1.1.1.169</ecNumber>
    </recommendedName>
    <alternativeName>
        <fullName evidence="4">Ketopantoate reductase</fullName>
    </alternativeName>
</protein>
<dbReference type="EMBL" id="KZ454994">
    <property type="protein sequence ID" value="PKI82596.1"/>
    <property type="molecule type" value="Genomic_DNA"/>
</dbReference>
<evidence type="ECO:0000256" key="2">
    <source>
        <dbReference type="ARBA" id="ARBA00022857"/>
    </source>
</evidence>
<dbReference type="PANTHER" id="PTHR21708">
    <property type="entry name" value="PROBABLE 2-DEHYDROPANTOATE 2-REDUCTASE"/>
    <property type="match status" value="1"/>
</dbReference>
<dbReference type="GO" id="GO:0015940">
    <property type="term" value="P:pantothenate biosynthetic process"/>
    <property type="evidence" value="ECO:0007669"/>
    <property type="project" value="InterPro"/>
</dbReference>
<dbReference type="InterPro" id="IPR003710">
    <property type="entry name" value="ApbA"/>
</dbReference>
<dbReference type="Gene3D" id="3.40.50.720">
    <property type="entry name" value="NAD(P)-binding Rossmann-like Domain"/>
    <property type="match status" value="1"/>
</dbReference>
<comment type="function">
    <text evidence="4">Catalyzes the NADPH-dependent reduction of ketopantoate into pantoic acid.</text>
</comment>
<comment type="similarity">
    <text evidence="1 4">Belongs to the ketopantoate reductase family.</text>
</comment>
<dbReference type="AlphaFoldDB" id="A0A2N1J7R1"/>
<evidence type="ECO:0000313" key="8">
    <source>
        <dbReference type="Proteomes" id="UP000232875"/>
    </source>
</evidence>
<keyword evidence="2 4" id="KW-0521">NADP</keyword>
<reference evidence="7 8" key="1">
    <citation type="submission" date="2017-10" db="EMBL/GenBank/DDBJ databases">
        <title>A novel species of cold-tolerant Malassezia isolated from bats.</title>
        <authorList>
            <person name="Lorch J.M."/>
            <person name="Palmer J.M."/>
            <person name="Vanderwolf K.J."/>
            <person name="Schmidt K.Z."/>
            <person name="Verant M.L."/>
            <person name="Weller T.J."/>
            <person name="Blehert D.S."/>
        </authorList>
    </citation>
    <scope>NUCLEOTIDE SEQUENCE [LARGE SCALE GENOMIC DNA]</scope>
    <source>
        <strain evidence="7 8">NWHC:44797-103</strain>
    </source>
</reference>
<evidence type="ECO:0000256" key="3">
    <source>
        <dbReference type="ARBA" id="ARBA00023002"/>
    </source>
</evidence>
<dbReference type="SUPFAM" id="SSF51735">
    <property type="entry name" value="NAD(P)-binding Rossmann-fold domains"/>
    <property type="match status" value="1"/>
</dbReference>
<evidence type="ECO:0000256" key="4">
    <source>
        <dbReference type="RuleBase" id="RU362068"/>
    </source>
</evidence>
<keyword evidence="8" id="KW-1185">Reference proteome</keyword>
<dbReference type="SUPFAM" id="SSF48179">
    <property type="entry name" value="6-phosphogluconate dehydrogenase C-terminal domain-like"/>
    <property type="match status" value="1"/>
</dbReference>
<dbReference type="PANTHER" id="PTHR21708:SF26">
    <property type="entry name" value="2-DEHYDROPANTOATE 2-REDUCTASE"/>
    <property type="match status" value="1"/>
</dbReference>
<dbReference type="OrthoDB" id="3609at2759"/>
<dbReference type="Pfam" id="PF08546">
    <property type="entry name" value="ApbA_C"/>
    <property type="match status" value="1"/>
</dbReference>
<dbReference type="NCBIfam" id="TIGR00745">
    <property type="entry name" value="apbA_panE"/>
    <property type="match status" value="1"/>
</dbReference>
<dbReference type="Gene3D" id="1.10.1040.10">
    <property type="entry name" value="N-(1-d-carboxylethyl)-l-norvaline Dehydrogenase, domain 2"/>
    <property type="match status" value="1"/>
</dbReference>
<comment type="catalytic activity">
    <reaction evidence="4">
        <text>(R)-pantoate + NADP(+) = 2-dehydropantoate + NADPH + H(+)</text>
        <dbReference type="Rhea" id="RHEA:16233"/>
        <dbReference type="ChEBI" id="CHEBI:11561"/>
        <dbReference type="ChEBI" id="CHEBI:15378"/>
        <dbReference type="ChEBI" id="CHEBI:15980"/>
        <dbReference type="ChEBI" id="CHEBI:57783"/>
        <dbReference type="ChEBI" id="CHEBI:58349"/>
        <dbReference type="EC" id="1.1.1.169"/>
    </reaction>
</comment>
<dbReference type="InterPro" id="IPR008927">
    <property type="entry name" value="6-PGluconate_DH-like_C_sf"/>
</dbReference>
<gene>
    <name evidence="7" type="ORF">MVES_003414</name>
</gene>
<accession>A0A2N1J7R1</accession>
<evidence type="ECO:0000256" key="1">
    <source>
        <dbReference type="ARBA" id="ARBA00007870"/>
    </source>
</evidence>
<dbReference type="GO" id="GO:0005737">
    <property type="term" value="C:cytoplasm"/>
    <property type="evidence" value="ECO:0007669"/>
    <property type="project" value="TreeGrafter"/>
</dbReference>
<evidence type="ECO:0000259" key="5">
    <source>
        <dbReference type="Pfam" id="PF02558"/>
    </source>
</evidence>
<feature type="domain" description="Ketopantoate reductase C-terminal" evidence="6">
    <location>
        <begin position="197"/>
        <end position="322"/>
    </location>
</feature>
<dbReference type="Pfam" id="PF02558">
    <property type="entry name" value="ApbA"/>
    <property type="match status" value="1"/>
</dbReference>
<evidence type="ECO:0000313" key="7">
    <source>
        <dbReference type="EMBL" id="PKI82596.1"/>
    </source>
</evidence>
<dbReference type="InterPro" id="IPR013752">
    <property type="entry name" value="KPA_reductase"/>
</dbReference>
<sequence length="329" mass="35953">MRVLVVGAGAVGCFYASRLDPSAFVGLVCRSNYDAVHAHGISMKTSSFGDYHYQPNAVYAAAENAAMDGPWDFVLVATKVNTSLTAADIIASVVSQSTTIVLIQNGVMIESPFRARFPETPILSAVTVVAATLVEPNVAAQYRWTRISLGPYSDFYAHDDTPLQKQLLERATDAMRTLAQLWKNGGISDVEEHSARDIQLVRWHKLSINAAFNASSVLAGCIGNGEAVRDPYLRAHIKACMEEVLDATETVFGVPMPARFASPDKIIRSNEKNVGSKSSMLQDWEAHRPMELDAILKSPLELAEKHGVSMPRLQSMYALLRSAEAQRRA</sequence>
<dbReference type="InterPro" id="IPR051402">
    <property type="entry name" value="KPR-Related"/>
</dbReference>
<dbReference type="EC" id="1.1.1.169" evidence="4"/>
<dbReference type="InterPro" id="IPR036291">
    <property type="entry name" value="NAD(P)-bd_dom_sf"/>
</dbReference>
<name>A0A2N1J7R1_9BASI</name>
<dbReference type="Proteomes" id="UP000232875">
    <property type="component" value="Unassembled WGS sequence"/>
</dbReference>